<dbReference type="PANTHER" id="PTHR43155">
    <property type="entry name" value="CYCLIC DI-GMP PHOSPHODIESTERASE PA4108-RELATED"/>
    <property type="match status" value="1"/>
</dbReference>
<dbReference type="InterPro" id="IPR037522">
    <property type="entry name" value="HD_GYP_dom"/>
</dbReference>
<protein>
    <submittedName>
        <fullName evidence="3">HD domain-containing protein</fullName>
    </submittedName>
</protein>
<evidence type="ECO:0000259" key="1">
    <source>
        <dbReference type="PROSITE" id="PS51831"/>
    </source>
</evidence>
<evidence type="ECO:0000313" key="3">
    <source>
        <dbReference type="EMBL" id="SKA97582.1"/>
    </source>
</evidence>
<keyword evidence="4" id="KW-1185">Reference proteome</keyword>
<proteinExistence type="predicted"/>
<dbReference type="PROSITE" id="PS51831">
    <property type="entry name" value="HD"/>
    <property type="match status" value="2"/>
</dbReference>
<dbReference type="SUPFAM" id="SSF109604">
    <property type="entry name" value="HD-domain/PDEase-like"/>
    <property type="match status" value="2"/>
</dbReference>
<feature type="domain" description="HD-GYP" evidence="2">
    <location>
        <begin position="218"/>
        <end position="414"/>
    </location>
</feature>
<dbReference type="PANTHER" id="PTHR43155:SF1">
    <property type="entry name" value="3'3'-CGAMP-SPECIFIC PHOSPHODIESTERASE 1"/>
    <property type="match status" value="1"/>
</dbReference>
<dbReference type="SMART" id="SM00471">
    <property type="entry name" value="HDc"/>
    <property type="match status" value="2"/>
</dbReference>
<dbReference type="Gene3D" id="1.10.3210.10">
    <property type="entry name" value="Hypothetical protein af1432"/>
    <property type="match status" value="2"/>
</dbReference>
<dbReference type="Pfam" id="PF01966">
    <property type="entry name" value="HD"/>
    <property type="match status" value="1"/>
</dbReference>
<dbReference type="InterPro" id="IPR003607">
    <property type="entry name" value="HD/PDEase_dom"/>
</dbReference>
<dbReference type="AlphaFoldDB" id="A0A1T4Y6X2"/>
<dbReference type="RefSeq" id="WP_078718391.1">
    <property type="nucleotide sequence ID" value="NZ_FUYC01000034.1"/>
</dbReference>
<dbReference type="CDD" id="cd00077">
    <property type="entry name" value="HDc"/>
    <property type="match status" value="2"/>
</dbReference>
<dbReference type="OrthoDB" id="9769359at2"/>
<reference evidence="3 4" key="1">
    <citation type="submission" date="2017-02" db="EMBL/GenBank/DDBJ databases">
        <authorList>
            <person name="Peterson S.W."/>
        </authorList>
    </citation>
    <scope>NUCLEOTIDE SEQUENCE [LARGE SCALE GENOMIC DNA]</scope>
    <source>
        <strain evidence="3 4">DSM 16080</strain>
    </source>
</reference>
<dbReference type="STRING" id="1121449.SAMN02745704_02852"/>
<dbReference type="InterPro" id="IPR006674">
    <property type="entry name" value="HD_domain"/>
</dbReference>
<dbReference type="EMBL" id="FUYC01000034">
    <property type="protein sequence ID" value="SKA97582.1"/>
    <property type="molecule type" value="Genomic_DNA"/>
</dbReference>
<evidence type="ECO:0000313" key="4">
    <source>
        <dbReference type="Proteomes" id="UP000190027"/>
    </source>
</evidence>
<gene>
    <name evidence="3" type="ORF">SAMN02745704_02852</name>
</gene>
<accession>A0A1T4Y6X2</accession>
<feature type="domain" description="HD" evidence="1">
    <location>
        <begin position="240"/>
        <end position="362"/>
    </location>
</feature>
<sequence length="425" mass="46708">MPEHGDWENALIGSGGGRLTLVSAVLCLSSALDMVAPVVANHHLRVCHAAGSLAVEMGLSQRSVEDVCLACLLHDIGVLSLRERLDTLDFDSNDKHHAEFGYRLLRQWKALEKPALLVRAHHDAYCDKREGLGGHIIHLADRIDVLLDRSRFVLDQVPDVTQRILAGAGTEFHPDVVEAFRALAGRDSFWLDMHSPSIRAIVEKETPQSRFLSMDGSNMEAVVEFGKLVARVIDYRSHFTATHSSGVAASAEALSLAFDFSPQRASLMRVAGYLHDLGKLATPNEILEKPGPLTKSEMRIVRAHPYHTLGLLGGVPQLGDLARWAAFHHERPSGGGYPFNLDRGKLSREARIMAVADVFTAITEDRPYRAGMERARAFGVLGKMADSGTLCAECVDLLQQNFDQVNNVRATEQQQARQVYGIVAD</sequence>
<dbReference type="PROSITE" id="PS51832">
    <property type="entry name" value="HD_GYP"/>
    <property type="match status" value="1"/>
</dbReference>
<dbReference type="Proteomes" id="UP000190027">
    <property type="component" value="Unassembled WGS sequence"/>
</dbReference>
<dbReference type="Pfam" id="PF13487">
    <property type="entry name" value="HD_5"/>
    <property type="match status" value="1"/>
</dbReference>
<evidence type="ECO:0000259" key="2">
    <source>
        <dbReference type="PROSITE" id="PS51832"/>
    </source>
</evidence>
<name>A0A1T4Y6X2_9BACT</name>
<organism evidence="3 4">
    <name type="scientific">Paucidesulfovibrio gracilis DSM 16080</name>
    <dbReference type="NCBI Taxonomy" id="1121449"/>
    <lineage>
        <taxon>Bacteria</taxon>
        <taxon>Pseudomonadati</taxon>
        <taxon>Thermodesulfobacteriota</taxon>
        <taxon>Desulfovibrionia</taxon>
        <taxon>Desulfovibrionales</taxon>
        <taxon>Desulfovibrionaceae</taxon>
        <taxon>Paucidesulfovibrio</taxon>
    </lineage>
</organism>
<feature type="domain" description="HD" evidence="1">
    <location>
        <begin position="39"/>
        <end position="146"/>
    </location>
</feature>